<evidence type="ECO:0000313" key="3">
    <source>
        <dbReference type="Proteomes" id="UP000694419"/>
    </source>
</evidence>
<protein>
    <recommendedName>
        <fullName evidence="4">Little elongation complex subunit 2 C-terminal domain-containing protein</fullName>
    </recommendedName>
</protein>
<dbReference type="GO" id="GO:0042796">
    <property type="term" value="P:snRNA transcription by RNA polymerase III"/>
    <property type="evidence" value="ECO:0007669"/>
    <property type="project" value="TreeGrafter"/>
</dbReference>
<proteinExistence type="predicted"/>
<reference evidence="2" key="2">
    <citation type="submission" date="2025-09" db="UniProtKB">
        <authorList>
            <consortium name="Ensembl"/>
        </authorList>
    </citation>
    <scope>IDENTIFICATION</scope>
</reference>
<dbReference type="Ensembl" id="ENSCPGT00000001554.1">
    <property type="protein sequence ID" value="ENSCPGP00000001404.1"/>
    <property type="gene ID" value="ENSCPGG00000001086.1"/>
</dbReference>
<dbReference type="Proteomes" id="UP000694419">
    <property type="component" value="Unplaced"/>
</dbReference>
<evidence type="ECO:0008006" key="4">
    <source>
        <dbReference type="Google" id="ProtNLM"/>
    </source>
</evidence>
<dbReference type="PANTHER" id="PTHR14633:SF3">
    <property type="entry name" value="LITTLE ELONGATION COMPLEX SUBUNIT 2"/>
    <property type="match status" value="1"/>
</dbReference>
<organism evidence="2 3">
    <name type="scientific">Calidris pygmaea</name>
    <name type="common">Spoon-billed sandpiper</name>
    <dbReference type="NCBI Taxonomy" id="425635"/>
    <lineage>
        <taxon>Eukaryota</taxon>
        <taxon>Metazoa</taxon>
        <taxon>Chordata</taxon>
        <taxon>Craniata</taxon>
        <taxon>Vertebrata</taxon>
        <taxon>Euteleostomi</taxon>
        <taxon>Archelosauria</taxon>
        <taxon>Archosauria</taxon>
        <taxon>Dinosauria</taxon>
        <taxon>Saurischia</taxon>
        <taxon>Theropoda</taxon>
        <taxon>Coelurosauria</taxon>
        <taxon>Aves</taxon>
        <taxon>Neognathae</taxon>
        <taxon>Neoaves</taxon>
        <taxon>Charadriiformes</taxon>
        <taxon>Scolopacidae</taxon>
        <taxon>Calidris</taxon>
    </lineage>
</organism>
<accession>A0A8C3J0Y7</accession>
<keyword evidence="1" id="KW-1133">Transmembrane helix</keyword>
<dbReference type="AlphaFoldDB" id="A0A8C3J0Y7"/>
<name>A0A8C3J0Y7_9CHAR</name>
<evidence type="ECO:0000313" key="2">
    <source>
        <dbReference type="Ensembl" id="ENSCPGP00000001404.1"/>
    </source>
</evidence>
<keyword evidence="1" id="KW-0812">Transmembrane</keyword>
<keyword evidence="3" id="KW-1185">Reference proteome</keyword>
<evidence type="ECO:0000256" key="1">
    <source>
        <dbReference type="SAM" id="Phobius"/>
    </source>
</evidence>
<keyword evidence="1" id="KW-0472">Membrane</keyword>
<dbReference type="PANTHER" id="PTHR14633">
    <property type="entry name" value="LITTLE ELONGATION COMPLEX SUBUNIT 2"/>
    <property type="match status" value="1"/>
</dbReference>
<sequence length="372" mass="42918">MKNSDFCFLQADVAFIFLCIAIFLFCLWFFFIIRDISPKNGSEVFFSHEIYEKYSLAPSLSELWQLSNRYILSYLVEVEAKSSTDDHPFPEPRLPYPFTSCLTEKEQKTYLYLMSKYSKKKNHFQVNQMKEVVNNEIAEFMKFAQNAAKSCAKDYDAISEDALRYTELFRACIGHVQKYPEFYTLQEIISIMGGKFHTQLTFRLEKNLLVMGTARRSQTDFSAMPVQLPTDYNTVTSIITPEKKASIMHNDISSDSNAEKLALKYCPQVVLSNQSLFTLLNNHGLNYKEQWEIPVCIKMIPVAGSKQAKVVYVDSPLMKKEMTVRERNQIFHEIPMDFLATKTSYVSISDVSMDKPAEDSLFQWDVCSSTSS</sequence>
<feature type="transmembrane region" description="Helical" evidence="1">
    <location>
        <begin position="13"/>
        <end position="33"/>
    </location>
</feature>
<dbReference type="GO" id="GO:0045945">
    <property type="term" value="P:positive regulation of transcription by RNA polymerase III"/>
    <property type="evidence" value="ECO:0007669"/>
    <property type="project" value="TreeGrafter"/>
</dbReference>
<reference evidence="2" key="1">
    <citation type="submission" date="2025-08" db="UniProtKB">
        <authorList>
            <consortium name="Ensembl"/>
        </authorList>
    </citation>
    <scope>IDENTIFICATION</scope>
</reference>
<dbReference type="GO" id="GO:0042795">
    <property type="term" value="P:snRNA transcription by RNA polymerase II"/>
    <property type="evidence" value="ECO:0007669"/>
    <property type="project" value="TreeGrafter"/>
</dbReference>